<dbReference type="RefSeq" id="WP_161902334.1">
    <property type="nucleotide sequence ID" value="NZ_MAEL01000042.1"/>
</dbReference>
<keyword evidence="2" id="KW-1185">Reference proteome</keyword>
<evidence type="ECO:0000313" key="1">
    <source>
        <dbReference type="EMBL" id="KAF1303318.1"/>
    </source>
</evidence>
<keyword evidence="1" id="KW-0808">Transferase</keyword>
<dbReference type="InterPro" id="IPR050275">
    <property type="entry name" value="PGM_Phosphatase"/>
</dbReference>
<dbReference type="PANTHER" id="PTHR48100">
    <property type="entry name" value="BROAD-SPECIFICITY PHOSPHATASE YOR283W-RELATED"/>
    <property type="match status" value="1"/>
</dbReference>
<proteinExistence type="predicted"/>
<dbReference type="PIRSF" id="PIRSF000709">
    <property type="entry name" value="6PFK_2-Ptase"/>
    <property type="match status" value="1"/>
</dbReference>
<dbReference type="EMBL" id="MAEL01000042">
    <property type="protein sequence ID" value="KAF1303318.1"/>
    <property type="molecule type" value="Genomic_DNA"/>
</dbReference>
<dbReference type="InterPro" id="IPR013078">
    <property type="entry name" value="His_Pase_superF_clade-1"/>
</dbReference>
<comment type="caution">
    <text evidence="1">The sequence shown here is derived from an EMBL/GenBank/DDBJ whole genome shotgun (WGS) entry which is preliminary data.</text>
</comment>
<dbReference type="SUPFAM" id="SSF53254">
    <property type="entry name" value="Phosphoglycerate mutase-like"/>
    <property type="match status" value="1"/>
</dbReference>
<dbReference type="GO" id="GO:0016301">
    <property type="term" value="F:kinase activity"/>
    <property type="evidence" value="ECO:0007669"/>
    <property type="project" value="UniProtKB-KW"/>
</dbReference>
<reference evidence="1 2" key="1">
    <citation type="submission" date="2016-06" db="EMBL/GenBank/DDBJ databases">
        <title>Four novel species of enterococci isolated from chicken manure.</title>
        <authorList>
            <person name="Van Tyne D."/>
        </authorList>
    </citation>
    <scope>NUCLEOTIDE SEQUENCE [LARGE SCALE GENOMIC DNA]</scope>
    <source>
        <strain evidence="1 2">CU12B</strain>
    </source>
</reference>
<dbReference type="CDD" id="cd07067">
    <property type="entry name" value="HP_PGM_like"/>
    <property type="match status" value="1"/>
</dbReference>
<dbReference type="InterPro" id="IPR029033">
    <property type="entry name" value="His_PPase_superfam"/>
</dbReference>
<dbReference type="Proteomes" id="UP000782705">
    <property type="component" value="Unassembled WGS sequence"/>
</dbReference>
<evidence type="ECO:0000313" key="2">
    <source>
        <dbReference type="Proteomes" id="UP000782705"/>
    </source>
</evidence>
<keyword evidence="1" id="KW-0418">Kinase</keyword>
<dbReference type="Gene3D" id="3.40.50.1240">
    <property type="entry name" value="Phosphoglycerate mutase-like"/>
    <property type="match status" value="1"/>
</dbReference>
<accession>A0ABQ6YZR4</accession>
<name>A0ABQ6YZR4_9ENTE</name>
<protein>
    <submittedName>
        <fullName evidence="1">Phosphoglycerate kinase</fullName>
    </submittedName>
</protein>
<sequence>MKTIYFVRHSIRDFTNKNNQEAPLTLDGSKHAEALISFFKDKTIEKIYASPYVRTLQTIQPTADFLNLEIATHSDLRERAVGKWVDDFPSFAKKQWQDFDYHLPNGESFNQVKNRLLPVYYDILNQPVKNCIICGHGTALAILFHHLTQGQFTYQEFEKMQMPDIFKAEYEQHALVHFMHLNIKN</sequence>
<gene>
    <name evidence="1" type="ORF">BAU17_08835</name>
</gene>
<dbReference type="PANTHER" id="PTHR48100:SF1">
    <property type="entry name" value="HISTIDINE PHOSPHATASE FAMILY PROTEIN-RELATED"/>
    <property type="match status" value="1"/>
</dbReference>
<organism evidence="1 2">
    <name type="scientific">Candidatus Enterococcus willemsii</name>
    <dbReference type="NCBI Taxonomy" id="1857215"/>
    <lineage>
        <taxon>Bacteria</taxon>
        <taxon>Bacillati</taxon>
        <taxon>Bacillota</taxon>
        <taxon>Bacilli</taxon>
        <taxon>Lactobacillales</taxon>
        <taxon>Enterococcaceae</taxon>
        <taxon>Enterococcus</taxon>
    </lineage>
</organism>
<dbReference type="Pfam" id="PF00300">
    <property type="entry name" value="His_Phos_1"/>
    <property type="match status" value="1"/>
</dbReference>